<reference evidence="2 3" key="1">
    <citation type="submission" date="2024-10" db="EMBL/GenBank/DDBJ databases">
        <authorList>
            <person name="Kim D."/>
        </authorList>
    </citation>
    <scope>NUCLEOTIDE SEQUENCE [LARGE SCALE GENOMIC DNA]</scope>
    <source>
        <strain evidence="2">Taebaek</strain>
    </source>
</reference>
<accession>A0ABD2HZY3</accession>
<comment type="caution">
    <text evidence="2">The sequence shown here is derived from an EMBL/GenBank/DDBJ whole genome shotgun (WGS) entry which is preliminary data.</text>
</comment>
<keyword evidence="3" id="KW-1185">Reference proteome</keyword>
<protein>
    <submittedName>
        <fullName evidence="2">Uncharacterized protein</fullName>
    </submittedName>
</protein>
<organism evidence="2 3">
    <name type="scientific">Heterodera schachtii</name>
    <name type="common">Sugarbeet cyst nematode worm</name>
    <name type="synonym">Tylenchus schachtii</name>
    <dbReference type="NCBI Taxonomy" id="97005"/>
    <lineage>
        <taxon>Eukaryota</taxon>
        <taxon>Metazoa</taxon>
        <taxon>Ecdysozoa</taxon>
        <taxon>Nematoda</taxon>
        <taxon>Chromadorea</taxon>
        <taxon>Rhabditida</taxon>
        <taxon>Tylenchina</taxon>
        <taxon>Tylenchomorpha</taxon>
        <taxon>Tylenchoidea</taxon>
        <taxon>Heteroderidae</taxon>
        <taxon>Heteroderinae</taxon>
        <taxon>Heterodera</taxon>
    </lineage>
</organism>
<proteinExistence type="predicted"/>
<feature type="region of interest" description="Disordered" evidence="1">
    <location>
        <begin position="1"/>
        <end position="27"/>
    </location>
</feature>
<evidence type="ECO:0000256" key="1">
    <source>
        <dbReference type="SAM" id="MobiDB-lite"/>
    </source>
</evidence>
<dbReference type="AlphaFoldDB" id="A0ABD2HZY3"/>
<name>A0ABD2HZY3_HETSC</name>
<evidence type="ECO:0000313" key="3">
    <source>
        <dbReference type="Proteomes" id="UP001620645"/>
    </source>
</evidence>
<evidence type="ECO:0000313" key="2">
    <source>
        <dbReference type="EMBL" id="KAL3069428.1"/>
    </source>
</evidence>
<dbReference type="Proteomes" id="UP001620645">
    <property type="component" value="Unassembled WGS sequence"/>
</dbReference>
<gene>
    <name evidence="2" type="ORF">niasHS_018153</name>
</gene>
<sequence length="139" mass="15970">MDGNGRTDPFLLRSKQQVSGSSNRRNSSDLDSLAITTIFHTHLDEEAQGDAVAFKQQYQLSEELEKAWPIGGLFPCVPLWGDCIRMRQELIRQQREEHKGFVLELERNTQFVHQLKCAYICFHPTTNASSFICWLGLNK</sequence>
<dbReference type="EMBL" id="JBICCN010000429">
    <property type="protein sequence ID" value="KAL3069428.1"/>
    <property type="molecule type" value="Genomic_DNA"/>
</dbReference>